<organism evidence="3 4">
    <name type="scientific">Halolamina litorea</name>
    <dbReference type="NCBI Taxonomy" id="1515593"/>
    <lineage>
        <taxon>Archaea</taxon>
        <taxon>Methanobacteriati</taxon>
        <taxon>Methanobacteriota</taxon>
        <taxon>Stenosarchaea group</taxon>
        <taxon>Halobacteria</taxon>
        <taxon>Halobacteriales</taxon>
        <taxon>Haloferacaceae</taxon>
    </lineage>
</organism>
<dbReference type="InterPro" id="IPR006016">
    <property type="entry name" value="UspA"/>
</dbReference>
<feature type="domain" description="UspA" evidence="2">
    <location>
        <begin position="1"/>
        <end position="137"/>
    </location>
</feature>
<proteinExistence type="inferred from homology"/>
<accession>A0ABD6BM13</accession>
<dbReference type="PANTHER" id="PTHR46268">
    <property type="entry name" value="STRESS RESPONSE PROTEIN NHAX"/>
    <property type="match status" value="1"/>
</dbReference>
<evidence type="ECO:0000256" key="1">
    <source>
        <dbReference type="ARBA" id="ARBA00008791"/>
    </source>
</evidence>
<keyword evidence="4" id="KW-1185">Reference proteome</keyword>
<dbReference type="Pfam" id="PF00582">
    <property type="entry name" value="Usp"/>
    <property type="match status" value="2"/>
</dbReference>
<comment type="caution">
    <text evidence="3">The sequence shown here is derived from an EMBL/GenBank/DDBJ whole genome shotgun (WGS) entry which is preliminary data.</text>
</comment>
<dbReference type="PANTHER" id="PTHR46268:SF6">
    <property type="entry name" value="UNIVERSAL STRESS PROTEIN UP12"/>
    <property type="match status" value="1"/>
</dbReference>
<protein>
    <submittedName>
        <fullName evidence="3">Universal stress protein</fullName>
    </submittedName>
</protein>
<sequence length="292" mass="30149">MYDHILIGVDGSDESLRAANRGLDLADTFDADVTAVHVISRSTIRLARTDDEEATIRESRESVFAPVEDAAETVGRSIETEVVAGAPARALTDRAAALGADLLVLGRQGASGVSERLLGSVTERVLSSGEVPTLVVPGGASEAGGYERLLLPTDGSENAEAAIPHGGALATAYGAGVDVLNVIDVQAAGGAFNAGGLEKSFIERLEADGEEAVERAAETLREHAPGADVRTAVERTNDGTAARITEYAAANDSDLVVMGSRGRSNLRRKVLGSVAASTLRNVGVPVLVVPRT</sequence>
<evidence type="ECO:0000313" key="4">
    <source>
        <dbReference type="Proteomes" id="UP001597139"/>
    </source>
</evidence>
<dbReference type="EMBL" id="JBHUCZ010000001">
    <property type="protein sequence ID" value="MFD1565981.1"/>
    <property type="molecule type" value="Genomic_DNA"/>
</dbReference>
<feature type="domain" description="UspA" evidence="2">
    <location>
        <begin position="146"/>
        <end position="290"/>
    </location>
</feature>
<evidence type="ECO:0000313" key="3">
    <source>
        <dbReference type="EMBL" id="MFD1565981.1"/>
    </source>
</evidence>
<gene>
    <name evidence="3" type="ORF">ACFSAU_00595</name>
</gene>
<dbReference type="InterPro" id="IPR014729">
    <property type="entry name" value="Rossmann-like_a/b/a_fold"/>
</dbReference>
<dbReference type="AlphaFoldDB" id="A0ABD6BM13"/>
<dbReference type="CDD" id="cd00293">
    <property type="entry name" value="USP-like"/>
    <property type="match status" value="2"/>
</dbReference>
<dbReference type="SUPFAM" id="SSF52402">
    <property type="entry name" value="Adenine nucleotide alpha hydrolases-like"/>
    <property type="match status" value="2"/>
</dbReference>
<dbReference type="InterPro" id="IPR006015">
    <property type="entry name" value="Universal_stress_UspA"/>
</dbReference>
<comment type="similarity">
    <text evidence="1">Belongs to the universal stress protein A family.</text>
</comment>
<dbReference type="PRINTS" id="PR01438">
    <property type="entry name" value="UNVRSLSTRESS"/>
</dbReference>
<reference evidence="3 4" key="1">
    <citation type="journal article" date="2019" name="Int. J. Syst. Evol. Microbiol.">
        <title>The Global Catalogue of Microorganisms (GCM) 10K type strain sequencing project: providing services to taxonomists for standard genome sequencing and annotation.</title>
        <authorList>
            <consortium name="The Broad Institute Genomics Platform"/>
            <consortium name="The Broad Institute Genome Sequencing Center for Infectious Disease"/>
            <person name="Wu L."/>
            <person name="Ma J."/>
        </authorList>
    </citation>
    <scope>NUCLEOTIDE SEQUENCE [LARGE SCALE GENOMIC DNA]</scope>
    <source>
        <strain evidence="3 4">CGMCC 1.12859</strain>
    </source>
</reference>
<dbReference type="Gene3D" id="3.40.50.620">
    <property type="entry name" value="HUPs"/>
    <property type="match status" value="2"/>
</dbReference>
<dbReference type="Proteomes" id="UP001597139">
    <property type="component" value="Unassembled WGS sequence"/>
</dbReference>
<evidence type="ECO:0000259" key="2">
    <source>
        <dbReference type="Pfam" id="PF00582"/>
    </source>
</evidence>
<dbReference type="RefSeq" id="WP_267645221.1">
    <property type="nucleotide sequence ID" value="NZ_JANHGR010000001.1"/>
</dbReference>
<name>A0ABD6BM13_9EURY</name>